<name>A0ABS0T6E4_9STAP</name>
<evidence type="ECO:0000259" key="1">
    <source>
        <dbReference type="PROSITE" id="PS51704"/>
    </source>
</evidence>
<dbReference type="Proteomes" id="UP000751852">
    <property type="component" value="Unassembled WGS sequence"/>
</dbReference>
<dbReference type="PROSITE" id="PS50007">
    <property type="entry name" value="PIPLC_X_DOMAIN"/>
    <property type="match status" value="1"/>
</dbReference>
<dbReference type="SUPFAM" id="SSF51695">
    <property type="entry name" value="PLC-like phosphodiesterases"/>
    <property type="match status" value="1"/>
</dbReference>
<dbReference type="PROSITE" id="PS51704">
    <property type="entry name" value="GP_PDE"/>
    <property type="match status" value="1"/>
</dbReference>
<gene>
    <name evidence="2" type="ORF">HHH54_01385</name>
</gene>
<dbReference type="InterPro" id="IPR017946">
    <property type="entry name" value="PLC-like_Pdiesterase_TIM-brl"/>
</dbReference>
<sequence>MKVSRPHSSFQIIAHRGLSQEFPENTKSALIAALQKPIDMLEIDVHRTKDGELVIIHDETIDRTSNFKGAIKDIDLQTLKTYDFGSWKIKGHYEQILTLSEVLEMAKHDTKNLLIELKKPELYPGIEAELLAEIQKSSFMKSSIIIQSFNQDSVKRLRELDSELKLGVLLSKRKYWFKAPPFHEIAQYAQYLNPNYKMVTSEFMVKAHAEHLKVLPYTVNDDKSLKQVLNAGVDGVISDVPHVLFEL</sequence>
<dbReference type="PANTHER" id="PTHR46211:SF1">
    <property type="entry name" value="GLYCEROPHOSPHODIESTER PHOSPHODIESTERASE, CYTOPLASMIC"/>
    <property type="match status" value="1"/>
</dbReference>
<accession>A0ABS0T6E4</accession>
<feature type="domain" description="GP-PDE" evidence="1">
    <location>
        <begin position="10"/>
        <end position="247"/>
    </location>
</feature>
<dbReference type="Gene3D" id="3.20.20.190">
    <property type="entry name" value="Phosphatidylinositol (PI) phosphodiesterase"/>
    <property type="match status" value="1"/>
</dbReference>
<dbReference type="PANTHER" id="PTHR46211">
    <property type="entry name" value="GLYCEROPHOSPHORYL DIESTER PHOSPHODIESTERASE"/>
    <property type="match status" value="1"/>
</dbReference>
<comment type="caution">
    <text evidence="2">The sequence shown here is derived from an EMBL/GenBank/DDBJ whole genome shotgun (WGS) entry which is preliminary data.</text>
</comment>
<organism evidence="2 3">
    <name type="scientific">Staphylococcus canis</name>
    <dbReference type="NCBI Taxonomy" id="2724942"/>
    <lineage>
        <taxon>Bacteria</taxon>
        <taxon>Bacillati</taxon>
        <taxon>Bacillota</taxon>
        <taxon>Bacilli</taxon>
        <taxon>Bacillales</taxon>
        <taxon>Staphylococcaceae</taxon>
        <taxon>Staphylococcus</taxon>
    </lineage>
</organism>
<dbReference type="InterPro" id="IPR030395">
    <property type="entry name" value="GP_PDE_dom"/>
</dbReference>
<keyword evidence="3" id="KW-1185">Reference proteome</keyword>
<evidence type="ECO:0000313" key="3">
    <source>
        <dbReference type="Proteomes" id="UP000751852"/>
    </source>
</evidence>
<evidence type="ECO:0000313" key="2">
    <source>
        <dbReference type="EMBL" id="MBI5974247.1"/>
    </source>
</evidence>
<protein>
    <submittedName>
        <fullName evidence="2">Glycerophosphodiester phosphodiesterase</fullName>
    </submittedName>
</protein>
<dbReference type="Pfam" id="PF03009">
    <property type="entry name" value="GDPD"/>
    <property type="match status" value="1"/>
</dbReference>
<dbReference type="RefSeq" id="WP_198617036.1">
    <property type="nucleotide sequence ID" value="NZ_JABANU010000002.1"/>
</dbReference>
<proteinExistence type="predicted"/>
<reference evidence="2 3" key="1">
    <citation type="submission" date="2020-04" db="EMBL/GenBank/DDBJ databases">
        <title>Staphylococcus species from domestic dog.</title>
        <authorList>
            <person name="Paterson G.K."/>
        </authorList>
    </citation>
    <scope>NUCLEOTIDE SEQUENCE [LARGE SCALE GENOMIC DNA]</scope>
    <source>
        <strain evidence="2 3">H16/1A</strain>
    </source>
</reference>
<dbReference type="EMBL" id="JABANU010000002">
    <property type="protein sequence ID" value="MBI5974247.1"/>
    <property type="molecule type" value="Genomic_DNA"/>
</dbReference>